<dbReference type="InterPro" id="IPR029063">
    <property type="entry name" value="SAM-dependent_MTases_sf"/>
</dbReference>
<feature type="non-terminal residue" evidence="5">
    <location>
        <position position="1"/>
    </location>
</feature>
<dbReference type="InterPro" id="IPR001091">
    <property type="entry name" value="RM_Methyltransferase"/>
</dbReference>
<proteinExistence type="inferred from homology"/>
<reference evidence="5" key="1">
    <citation type="journal article" date="2014" name="Front. Microbiol.">
        <title>High frequency of phylogenetically diverse reductive dehalogenase-homologous genes in deep subseafloor sedimentary metagenomes.</title>
        <authorList>
            <person name="Kawai M."/>
            <person name="Futagami T."/>
            <person name="Toyoda A."/>
            <person name="Takaki Y."/>
            <person name="Nishi S."/>
            <person name="Hori S."/>
            <person name="Arai W."/>
            <person name="Tsubouchi T."/>
            <person name="Morono Y."/>
            <person name="Uchiyama I."/>
            <person name="Ito T."/>
            <person name="Fujiyama A."/>
            <person name="Inagaki F."/>
            <person name="Takami H."/>
        </authorList>
    </citation>
    <scope>NUCLEOTIDE SEQUENCE</scope>
    <source>
        <strain evidence="5">Expedition CK06-06</strain>
    </source>
</reference>
<evidence type="ECO:0000256" key="2">
    <source>
        <dbReference type="ARBA" id="ARBA00022603"/>
    </source>
</evidence>
<dbReference type="GO" id="GO:0003677">
    <property type="term" value="F:DNA binding"/>
    <property type="evidence" value="ECO:0007669"/>
    <property type="project" value="InterPro"/>
</dbReference>
<feature type="domain" description="DNA methylase N-4/N-6" evidence="4">
    <location>
        <begin position="5"/>
        <end position="224"/>
    </location>
</feature>
<dbReference type="GO" id="GO:0032259">
    <property type="term" value="P:methylation"/>
    <property type="evidence" value="ECO:0007669"/>
    <property type="project" value="UniProtKB-KW"/>
</dbReference>
<sequence length="238" mass="27759">ELPKVDLVLTDPPYYVSQEVVIHRSMNPKKYKYTGKDINLDFGEWDKFDNEEDYRHFCQSWMEKCAIALKEGGHFISFFDQDRTSHLIDDARVYHLQRRQHLYWLKTNPVPRARKVDFMIALEHACWFTKGKRTGATFNYQLGQQQNYVKAPIPGHTLADDGDRTHPTQKPFKVLAVWINYLSNVGDIILDPFLGSGVTAYTAKKLNRYCIGIEIEEKYCEIAANRCRQMVMDLTSIL</sequence>
<dbReference type="AlphaFoldDB" id="X1MKZ4"/>
<dbReference type="Pfam" id="PF01555">
    <property type="entry name" value="N6_N4_Mtase"/>
    <property type="match status" value="1"/>
</dbReference>
<dbReference type="InterPro" id="IPR002052">
    <property type="entry name" value="DNA_methylase_N6_adenine_CS"/>
</dbReference>
<comment type="caution">
    <text evidence="5">The sequence shown here is derived from an EMBL/GenBank/DDBJ whole genome shotgun (WGS) entry which is preliminary data.</text>
</comment>
<evidence type="ECO:0000259" key="4">
    <source>
        <dbReference type="Pfam" id="PF01555"/>
    </source>
</evidence>
<dbReference type="SUPFAM" id="SSF53335">
    <property type="entry name" value="S-adenosyl-L-methionine-dependent methyltransferases"/>
    <property type="match status" value="1"/>
</dbReference>
<evidence type="ECO:0000256" key="1">
    <source>
        <dbReference type="ARBA" id="ARBA00006594"/>
    </source>
</evidence>
<evidence type="ECO:0000256" key="3">
    <source>
        <dbReference type="ARBA" id="ARBA00022679"/>
    </source>
</evidence>
<dbReference type="GO" id="GO:0008170">
    <property type="term" value="F:N-methyltransferase activity"/>
    <property type="evidence" value="ECO:0007669"/>
    <property type="project" value="InterPro"/>
</dbReference>
<gene>
    <name evidence="5" type="ORF">S06H3_29110</name>
</gene>
<dbReference type="InterPro" id="IPR002941">
    <property type="entry name" value="DNA_methylase_N4/N6"/>
</dbReference>
<accession>X1MKZ4</accession>
<dbReference type="Gene3D" id="3.40.50.150">
    <property type="entry name" value="Vaccinia Virus protein VP39"/>
    <property type="match status" value="1"/>
</dbReference>
<organism evidence="5">
    <name type="scientific">marine sediment metagenome</name>
    <dbReference type="NCBI Taxonomy" id="412755"/>
    <lineage>
        <taxon>unclassified sequences</taxon>
        <taxon>metagenomes</taxon>
        <taxon>ecological metagenomes</taxon>
    </lineage>
</organism>
<evidence type="ECO:0000313" key="5">
    <source>
        <dbReference type="EMBL" id="GAI32317.1"/>
    </source>
</evidence>
<dbReference type="PROSITE" id="PS00092">
    <property type="entry name" value="N6_MTASE"/>
    <property type="match status" value="1"/>
</dbReference>
<comment type="similarity">
    <text evidence="1">Belongs to the N(4)/N(6)-methyltransferase family.</text>
</comment>
<dbReference type="PANTHER" id="PTHR13370">
    <property type="entry name" value="RNA METHYLASE-RELATED"/>
    <property type="match status" value="1"/>
</dbReference>
<dbReference type="PANTHER" id="PTHR13370:SF3">
    <property type="entry name" value="TRNA (GUANINE(10)-N2)-METHYLTRANSFERASE HOMOLOG"/>
    <property type="match status" value="1"/>
</dbReference>
<keyword evidence="3" id="KW-0808">Transferase</keyword>
<dbReference type="GO" id="GO:0005737">
    <property type="term" value="C:cytoplasm"/>
    <property type="evidence" value="ECO:0007669"/>
    <property type="project" value="TreeGrafter"/>
</dbReference>
<name>X1MKZ4_9ZZZZ</name>
<protein>
    <recommendedName>
        <fullName evidence="4">DNA methylase N-4/N-6 domain-containing protein</fullName>
    </recommendedName>
</protein>
<dbReference type="PRINTS" id="PR00508">
    <property type="entry name" value="S21N4MTFRASE"/>
</dbReference>
<dbReference type="EMBL" id="BARV01017040">
    <property type="protein sequence ID" value="GAI32317.1"/>
    <property type="molecule type" value="Genomic_DNA"/>
</dbReference>
<keyword evidence="2" id="KW-0489">Methyltransferase</keyword>